<keyword evidence="8 12" id="KW-0238">DNA-binding</keyword>
<keyword evidence="7 12" id="KW-0411">Iron-sulfur</keyword>
<dbReference type="SMART" id="SM00478">
    <property type="entry name" value="ENDO3c"/>
    <property type="match status" value="1"/>
</dbReference>
<comment type="caution">
    <text evidence="14">The sequence shown here is derived from an EMBL/GenBank/DDBJ whole genome shotgun (WGS) entry which is preliminary data.</text>
</comment>
<comment type="catalytic activity">
    <reaction evidence="12">
        <text>2'-deoxyribonucleotide-(2'-deoxyribose 5'-phosphate)-2'-deoxyribonucleotide-DNA = a 3'-end 2'-deoxyribonucleotide-(2,3-dehydro-2,3-deoxyribose 5'-phosphate)-DNA + a 5'-end 5'-phospho-2'-deoxyribonucleoside-DNA + H(+)</text>
        <dbReference type="Rhea" id="RHEA:66592"/>
        <dbReference type="Rhea" id="RHEA-COMP:13180"/>
        <dbReference type="Rhea" id="RHEA-COMP:16897"/>
        <dbReference type="Rhea" id="RHEA-COMP:17067"/>
        <dbReference type="ChEBI" id="CHEBI:15378"/>
        <dbReference type="ChEBI" id="CHEBI:136412"/>
        <dbReference type="ChEBI" id="CHEBI:157695"/>
        <dbReference type="ChEBI" id="CHEBI:167181"/>
        <dbReference type="EC" id="4.2.99.18"/>
    </reaction>
</comment>
<dbReference type="FunFam" id="1.10.340.30:FF:000001">
    <property type="entry name" value="Endonuclease III"/>
    <property type="match status" value="1"/>
</dbReference>
<evidence type="ECO:0000259" key="13">
    <source>
        <dbReference type="SMART" id="SM00478"/>
    </source>
</evidence>
<evidence type="ECO:0000256" key="11">
    <source>
        <dbReference type="ARBA" id="ARBA00023295"/>
    </source>
</evidence>
<evidence type="ECO:0000256" key="2">
    <source>
        <dbReference type="ARBA" id="ARBA00022485"/>
    </source>
</evidence>
<evidence type="ECO:0000256" key="8">
    <source>
        <dbReference type="ARBA" id="ARBA00023125"/>
    </source>
</evidence>
<sequence length="215" mass="24764">MDKKVFFKVVKILIKETKRFKKPVVGKLFEKDDPYKILISTIISLRTKDKITEEVSLKLFKVADNPYSMVKLNTTDIENLIKKSGFYRNKAKVIKNVSQTLIERFNGKVPDDMEKLLSLKGVGRKTANLVLSLGYGKIGICVDTHVHRISNRFGIVKTKNPYETEIELMKILPKKYWIVYNELLVIWGQNICKPVNPKCKECVLNTLCDRVKVGK</sequence>
<evidence type="ECO:0000313" key="15">
    <source>
        <dbReference type="Proteomes" id="UP000053467"/>
    </source>
</evidence>
<dbReference type="InterPro" id="IPR003265">
    <property type="entry name" value="HhH-GPD_domain"/>
</dbReference>
<keyword evidence="11 12" id="KW-0326">Glycosidase</keyword>
<dbReference type="InterPro" id="IPR005759">
    <property type="entry name" value="Nth"/>
</dbReference>
<dbReference type="Pfam" id="PF00633">
    <property type="entry name" value="HHH"/>
    <property type="match status" value="1"/>
</dbReference>
<dbReference type="FunFam" id="1.10.1670.10:FF:000001">
    <property type="entry name" value="Endonuclease III"/>
    <property type="match status" value="1"/>
</dbReference>
<evidence type="ECO:0000256" key="9">
    <source>
        <dbReference type="ARBA" id="ARBA00023204"/>
    </source>
</evidence>
<dbReference type="InterPro" id="IPR011257">
    <property type="entry name" value="DNA_glycosylase"/>
</dbReference>
<dbReference type="Pfam" id="PF00730">
    <property type="entry name" value="HhH-GPD"/>
    <property type="match status" value="1"/>
</dbReference>
<dbReference type="SMART" id="SM00525">
    <property type="entry name" value="FES"/>
    <property type="match status" value="1"/>
</dbReference>
<keyword evidence="5 12" id="KW-0378">Hydrolase</keyword>
<dbReference type="InterPro" id="IPR003651">
    <property type="entry name" value="Endonuclease3_FeS-loop_motif"/>
</dbReference>
<dbReference type="EC" id="4.2.99.18" evidence="12"/>
<dbReference type="Gene3D" id="1.10.1670.10">
    <property type="entry name" value="Helix-hairpin-Helix base-excision DNA repair enzymes (C-terminal)"/>
    <property type="match status" value="1"/>
</dbReference>
<feature type="binding site" evidence="12">
    <location>
        <position position="202"/>
    </location>
    <ligand>
        <name>[4Fe-4S] cluster</name>
        <dbReference type="ChEBI" id="CHEBI:49883"/>
    </ligand>
</feature>
<dbReference type="HAMAP" id="MF_00942">
    <property type="entry name" value="Nth"/>
    <property type="match status" value="1"/>
</dbReference>
<dbReference type="Gene3D" id="1.10.340.30">
    <property type="entry name" value="Hypothetical protein, domain 2"/>
    <property type="match status" value="1"/>
</dbReference>
<dbReference type="CDD" id="cd00056">
    <property type="entry name" value="ENDO3c"/>
    <property type="match status" value="1"/>
</dbReference>
<evidence type="ECO:0000256" key="5">
    <source>
        <dbReference type="ARBA" id="ARBA00022801"/>
    </source>
</evidence>
<dbReference type="PANTHER" id="PTHR43286:SF1">
    <property type="entry name" value="ENDONUCLEASE III-LIKE PROTEIN 1"/>
    <property type="match status" value="1"/>
</dbReference>
<feature type="binding site" evidence="12">
    <location>
        <position position="208"/>
    </location>
    <ligand>
        <name>[4Fe-4S] cluster</name>
        <dbReference type="ChEBI" id="CHEBI:49883"/>
    </ligand>
</feature>
<keyword evidence="4 12" id="KW-0227">DNA damage</keyword>
<dbReference type="GO" id="GO:0140078">
    <property type="term" value="F:class I DNA-(apurinic or apyrimidinic site) endonuclease activity"/>
    <property type="evidence" value="ECO:0007669"/>
    <property type="project" value="UniProtKB-EC"/>
</dbReference>
<dbReference type="PROSITE" id="PS00764">
    <property type="entry name" value="ENDONUCLEASE_III_1"/>
    <property type="match status" value="1"/>
</dbReference>
<dbReference type="GO" id="GO:0003677">
    <property type="term" value="F:DNA binding"/>
    <property type="evidence" value="ECO:0007669"/>
    <property type="project" value="UniProtKB-UniRule"/>
</dbReference>
<keyword evidence="2 12" id="KW-0004">4Fe-4S</keyword>
<evidence type="ECO:0000256" key="12">
    <source>
        <dbReference type="HAMAP-Rule" id="MF_00942"/>
    </source>
</evidence>
<dbReference type="InterPro" id="IPR000445">
    <property type="entry name" value="HhH_motif"/>
</dbReference>
<feature type="binding site" evidence="12">
    <location>
        <position position="199"/>
    </location>
    <ligand>
        <name>[4Fe-4S] cluster</name>
        <dbReference type="ChEBI" id="CHEBI:49883"/>
    </ligand>
</feature>
<protein>
    <recommendedName>
        <fullName evidence="12">Endonuclease III</fullName>
        <ecNumber evidence="12">4.2.99.18</ecNumber>
    </recommendedName>
    <alternativeName>
        <fullName evidence="12">DNA-(apurinic or apyrimidinic site) lyase</fullName>
    </alternativeName>
</protein>
<proteinExistence type="inferred from homology"/>
<evidence type="ECO:0000256" key="3">
    <source>
        <dbReference type="ARBA" id="ARBA00022723"/>
    </source>
</evidence>
<keyword evidence="3 12" id="KW-0479">Metal-binding</keyword>
<dbReference type="PIRSF" id="PIRSF001435">
    <property type="entry name" value="Nth"/>
    <property type="match status" value="1"/>
</dbReference>
<keyword evidence="10 12" id="KW-0456">Lyase</keyword>
<dbReference type="PATRIC" id="fig|1635277.3.peg.1381"/>
<evidence type="ECO:0000256" key="7">
    <source>
        <dbReference type="ARBA" id="ARBA00023014"/>
    </source>
</evidence>
<dbReference type="GO" id="GO:0051539">
    <property type="term" value="F:4 iron, 4 sulfur cluster binding"/>
    <property type="evidence" value="ECO:0007669"/>
    <property type="project" value="UniProtKB-UniRule"/>
</dbReference>
<gene>
    <name evidence="12" type="primary">nth</name>
    <name evidence="14" type="ORF">XE03_1714</name>
</gene>
<comment type="function">
    <text evidence="12">DNA repair enzyme that has both DNA N-glycosylase activity and AP-lyase activity. The DNA N-glycosylase activity releases various damaged pyrimidines from DNA by cleaving the N-glycosidic bond, leaving an AP (apurinic/apyrimidinic) site. The AP-lyase activity cleaves the phosphodiester bond 3' to the AP site by a beta-elimination, leaving a 3'-terminal unsaturated sugar and a product with a terminal 5'-phosphate.</text>
</comment>
<dbReference type="Proteomes" id="UP000053467">
    <property type="component" value="Unassembled WGS sequence"/>
</dbReference>
<reference evidence="15" key="1">
    <citation type="journal article" date="2015" name="MBio">
        <title>Genome-Resolved Metagenomic Analysis Reveals Roles for Candidate Phyla and Other Microbial Community Members in Biogeochemical Transformations in Oil Reservoirs.</title>
        <authorList>
            <person name="Hu P."/>
            <person name="Tom L."/>
            <person name="Singh A."/>
            <person name="Thomas B.C."/>
            <person name="Baker B.J."/>
            <person name="Piceno Y.M."/>
            <person name="Andersen G.L."/>
            <person name="Banfield J.F."/>
        </authorList>
    </citation>
    <scope>NUCLEOTIDE SEQUENCE [LARGE SCALE GENOMIC DNA]</scope>
</reference>
<name>A0A117M5X5_UNCT6</name>
<evidence type="ECO:0000313" key="14">
    <source>
        <dbReference type="EMBL" id="KUK86122.1"/>
    </source>
</evidence>
<evidence type="ECO:0000256" key="1">
    <source>
        <dbReference type="ARBA" id="ARBA00008343"/>
    </source>
</evidence>
<evidence type="ECO:0000256" key="10">
    <source>
        <dbReference type="ARBA" id="ARBA00023239"/>
    </source>
</evidence>
<dbReference type="InterPro" id="IPR004035">
    <property type="entry name" value="Endouclease-III_FeS-bd_BS"/>
</dbReference>
<dbReference type="GO" id="GO:0006285">
    <property type="term" value="P:base-excision repair, AP site formation"/>
    <property type="evidence" value="ECO:0007669"/>
    <property type="project" value="TreeGrafter"/>
</dbReference>
<dbReference type="GO" id="GO:0000703">
    <property type="term" value="F:oxidized pyrimidine nucleobase lesion DNA N-glycosylase activity"/>
    <property type="evidence" value="ECO:0007669"/>
    <property type="project" value="TreeGrafter"/>
</dbReference>
<evidence type="ECO:0000256" key="6">
    <source>
        <dbReference type="ARBA" id="ARBA00023004"/>
    </source>
</evidence>
<dbReference type="InterPro" id="IPR023170">
    <property type="entry name" value="HhH_base_excis_C"/>
</dbReference>
<comment type="cofactor">
    <cofactor evidence="12">
        <name>[4Fe-4S] cluster</name>
        <dbReference type="ChEBI" id="CHEBI:49883"/>
    </cofactor>
    <text evidence="12">Binds 1 [4Fe-4S] cluster.</text>
</comment>
<dbReference type="EMBL" id="LGGX01000028">
    <property type="protein sequence ID" value="KUK86122.1"/>
    <property type="molecule type" value="Genomic_DNA"/>
</dbReference>
<feature type="binding site" evidence="12">
    <location>
        <position position="192"/>
    </location>
    <ligand>
        <name>[4Fe-4S] cluster</name>
        <dbReference type="ChEBI" id="CHEBI:49883"/>
    </ligand>
</feature>
<keyword evidence="9 12" id="KW-0234">DNA repair</keyword>
<dbReference type="SUPFAM" id="SSF48150">
    <property type="entry name" value="DNA-glycosylase"/>
    <property type="match status" value="1"/>
</dbReference>
<organism evidence="14 15">
    <name type="scientific">candidate division TA06 bacterium 34_109</name>
    <dbReference type="NCBI Taxonomy" id="1635277"/>
    <lineage>
        <taxon>Bacteria</taxon>
        <taxon>Bacteria division TA06</taxon>
    </lineage>
</organism>
<dbReference type="PANTHER" id="PTHR43286">
    <property type="entry name" value="ENDONUCLEASE III-LIKE PROTEIN 1"/>
    <property type="match status" value="1"/>
</dbReference>
<comment type="similarity">
    <text evidence="1 12">Belongs to the Nth/MutY family.</text>
</comment>
<dbReference type="GO" id="GO:0046872">
    <property type="term" value="F:metal ion binding"/>
    <property type="evidence" value="ECO:0007669"/>
    <property type="project" value="UniProtKB-KW"/>
</dbReference>
<dbReference type="AlphaFoldDB" id="A0A117M5X5"/>
<keyword evidence="6 12" id="KW-0408">Iron</keyword>
<accession>A0A117M5X5</accession>
<evidence type="ECO:0000256" key="4">
    <source>
        <dbReference type="ARBA" id="ARBA00022763"/>
    </source>
</evidence>
<feature type="domain" description="HhH-GPD" evidence="13">
    <location>
        <begin position="43"/>
        <end position="190"/>
    </location>
</feature>
<dbReference type="GO" id="GO:0006289">
    <property type="term" value="P:nucleotide-excision repair"/>
    <property type="evidence" value="ECO:0007669"/>
    <property type="project" value="TreeGrafter"/>
</dbReference>